<accession>A0A0R1VSY8</accession>
<evidence type="ECO:0000313" key="1">
    <source>
        <dbReference type="EMBL" id="KRM08823.1"/>
    </source>
</evidence>
<evidence type="ECO:0000313" key="2">
    <source>
        <dbReference type="Proteomes" id="UP000051820"/>
    </source>
</evidence>
<organism evidence="1 2">
    <name type="scientific">Paucilactobacillus suebicus DSM 5007 = KCTC 3549</name>
    <dbReference type="NCBI Taxonomy" id="1423807"/>
    <lineage>
        <taxon>Bacteria</taxon>
        <taxon>Bacillati</taxon>
        <taxon>Bacillota</taxon>
        <taxon>Bacilli</taxon>
        <taxon>Lactobacillales</taxon>
        <taxon>Lactobacillaceae</taxon>
        <taxon>Paucilactobacillus</taxon>
    </lineage>
</organism>
<comment type="caution">
    <text evidence="1">The sequence shown here is derived from an EMBL/GenBank/DDBJ whole genome shotgun (WGS) entry which is preliminary data.</text>
</comment>
<dbReference type="PATRIC" id="fig|1423807.3.peg.2284"/>
<name>A0A0R1VSY8_9LACO</name>
<protein>
    <submittedName>
        <fullName evidence="1">Prophage Lp2 protein 53</fullName>
    </submittedName>
</protein>
<dbReference type="STRING" id="1423807.FD16_GL002221"/>
<gene>
    <name evidence="1" type="ORF">FD16_GL002221</name>
</gene>
<dbReference type="eggNOG" id="ENOG5033726">
    <property type="taxonomic scope" value="Bacteria"/>
</dbReference>
<keyword evidence="2" id="KW-1185">Reference proteome</keyword>
<sequence length="348" mass="37220">MDLSKATSVTVKIGNTAGFLTEIDVAVSSLLHPTDGRIDVVIDSKISSELPVGQYLLEVWIDDAHGNTAIYPDTSYPSVIGFSIKKNIMTATSTVITTLTLADFEAKFDDLQKDLQDKVTSGYFKGDKGDKGDTGDTGSVDNDGLTAAPAFVELQTQVDNSAVGINLLINTSSSSTNGRTVVQGTTPTIYGVYSRTDSYEQVTTPVPDEFYYRFMQADTNNLYGLTPGETYTLSGSGSHTSGELKFRAQYGTGSNWSGSDLGDLGIPVSDGSVFTPFSHTFTIPVGATGVFFSLQNYDYASSSLFRFKKMKLEKGSVATDWCPNPSEILTQSDYAKIQAAIVALGGSL</sequence>
<dbReference type="AlphaFoldDB" id="A0A0R1VSY8"/>
<dbReference type="EMBL" id="AZGF01000064">
    <property type="protein sequence ID" value="KRM08823.1"/>
    <property type="molecule type" value="Genomic_DNA"/>
</dbReference>
<dbReference type="Proteomes" id="UP000051820">
    <property type="component" value="Unassembled WGS sequence"/>
</dbReference>
<reference evidence="1 2" key="1">
    <citation type="journal article" date="2015" name="Genome Announc.">
        <title>Expanding the biotechnology potential of lactobacilli through comparative genomics of 213 strains and associated genera.</title>
        <authorList>
            <person name="Sun Z."/>
            <person name="Harris H.M."/>
            <person name="McCann A."/>
            <person name="Guo C."/>
            <person name="Argimon S."/>
            <person name="Zhang W."/>
            <person name="Yang X."/>
            <person name="Jeffery I.B."/>
            <person name="Cooney J.C."/>
            <person name="Kagawa T.F."/>
            <person name="Liu W."/>
            <person name="Song Y."/>
            <person name="Salvetti E."/>
            <person name="Wrobel A."/>
            <person name="Rasinkangas P."/>
            <person name="Parkhill J."/>
            <person name="Rea M.C."/>
            <person name="O'Sullivan O."/>
            <person name="Ritari J."/>
            <person name="Douillard F.P."/>
            <person name="Paul Ross R."/>
            <person name="Yang R."/>
            <person name="Briner A.E."/>
            <person name="Felis G.E."/>
            <person name="de Vos W.M."/>
            <person name="Barrangou R."/>
            <person name="Klaenhammer T.R."/>
            <person name="Caufield P.W."/>
            <person name="Cui Y."/>
            <person name="Zhang H."/>
            <person name="O'Toole P.W."/>
        </authorList>
    </citation>
    <scope>NUCLEOTIDE SEQUENCE [LARGE SCALE GENOMIC DNA]</scope>
    <source>
        <strain evidence="1 2">DSM 5007</strain>
    </source>
</reference>
<proteinExistence type="predicted"/>